<dbReference type="InterPro" id="IPR022742">
    <property type="entry name" value="Hydrolase_4"/>
</dbReference>
<reference evidence="3 4" key="1">
    <citation type="journal article" date="2020" name="Genome Biol. Evol.">
        <title>A new high-quality draft genome assembly of the Chinese cordyceps Ophiocordyceps sinensis.</title>
        <authorList>
            <person name="Shu R."/>
            <person name="Zhang J."/>
            <person name="Meng Q."/>
            <person name="Zhang H."/>
            <person name="Zhou G."/>
            <person name="Li M."/>
            <person name="Wu P."/>
            <person name="Zhao Y."/>
            <person name="Chen C."/>
            <person name="Qin Q."/>
        </authorList>
    </citation>
    <scope>NUCLEOTIDE SEQUENCE [LARGE SCALE GENOMIC DNA]</scope>
    <source>
        <strain evidence="3 4">IOZ07</strain>
    </source>
</reference>
<dbReference type="Pfam" id="PF12146">
    <property type="entry name" value="Hydrolase_4"/>
    <property type="match status" value="1"/>
</dbReference>
<proteinExistence type="predicted"/>
<comment type="caution">
    <text evidence="3">The sequence shown here is derived from an EMBL/GenBank/DDBJ whole genome shotgun (WGS) entry which is preliminary data.</text>
</comment>
<organism evidence="3 4">
    <name type="scientific">Ophiocordyceps sinensis</name>
    <dbReference type="NCBI Taxonomy" id="72228"/>
    <lineage>
        <taxon>Eukaryota</taxon>
        <taxon>Fungi</taxon>
        <taxon>Dikarya</taxon>
        <taxon>Ascomycota</taxon>
        <taxon>Pezizomycotina</taxon>
        <taxon>Sordariomycetes</taxon>
        <taxon>Hypocreomycetidae</taxon>
        <taxon>Hypocreales</taxon>
        <taxon>Ophiocordycipitaceae</taxon>
        <taxon>Ophiocordyceps</taxon>
    </lineage>
</organism>
<name>A0A8H4LUF0_9HYPO</name>
<keyword evidence="1" id="KW-0472">Membrane</keyword>
<dbReference type="OrthoDB" id="446723at2759"/>
<accession>A0A8H4LUF0</accession>
<keyword evidence="1" id="KW-1133">Transmembrane helix</keyword>
<dbReference type="Gene3D" id="3.40.50.1820">
    <property type="entry name" value="alpha/beta hydrolase"/>
    <property type="match status" value="1"/>
</dbReference>
<gene>
    <name evidence="3" type="ORF">G6O67_007546</name>
</gene>
<dbReference type="EMBL" id="JAAVMX010000008">
    <property type="protein sequence ID" value="KAF4505619.1"/>
    <property type="molecule type" value="Genomic_DNA"/>
</dbReference>
<evidence type="ECO:0000313" key="4">
    <source>
        <dbReference type="Proteomes" id="UP000557566"/>
    </source>
</evidence>
<feature type="domain" description="Serine aminopeptidase S33" evidence="2">
    <location>
        <begin position="125"/>
        <end position="239"/>
    </location>
</feature>
<dbReference type="Proteomes" id="UP000557566">
    <property type="component" value="Unassembled WGS sequence"/>
</dbReference>
<dbReference type="PANTHER" id="PTHR12277:SF81">
    <property type="entry name" value="PROTEIN ABHD13"/>
    <property type="match status" value="1"/>
</dbReference>
<dbReference type="InterPro" id="IPR029058">
    <property type="entry name" value="AB_hydrolase_fold"/>
</dbReference>
<sequence>MALPRQAVLLWTGAIIVTAPYVFYTVILGLLTSPLIQRHALYAHKINSLRWADINRPERWGFASNQVTPFTLDTPDGESVYGWHITPLPLYLRNEARLTRQALGHSPHFAKTESFRLLKEDPEARLILYFHGNAGHIAQGVRPDTYHALTDTSSYHLVAVDYRGFGHSTGVPSEDGLIQDASALVEWATNVAGLPPSRIVLLGHSLGTAVVSGVAERYAVKGVEFAGIVLVAGFSDLASLLSGYRIGGLIPLLGPFASWPAIVRLLDRFVVDKWHSADRLANIVRHTKTRLRLSLVHAKNDGDIPYTEDDKLFRAAANETVGILGDDAFAAWKEERTVHKGNDAFVTTWTSEPDIIVRQELFPYGSHDPIVGYAPVALAVMRSFDYHGTAYA</sequence>
<dbReference type="PANTHER" id="PTHR12277">
    <property type="entry name" value="ALPHA/BETA HYDROLASE DOMAIN-CONTAINING PROTEIN"/>
    <property type="match status" value="1"/>
</dbReference>
<protein>
    <recommendedName>
        <fullName evidence="2">Serine aminopeptidase S33 domain-containing protein</fullName>
    </recommendedName>
</protein>
<evidence type="ECO:0000313" key="3">
    <source>
        <dbReference type="EMBL" id="KAF4505619.1"/>
    </source>
</evidence>
<evidence type="ECO:0000259" key="2">
    <source>
        <dbReference type="Pfam" id="PF12146"/>
    </source>
</evidence>
<keyword evidence="1" id="KW-0812">Transmembrane</keyword>
<feature type="transmembrane region" description="Helical" evidence="1">
    <location>
        <begin position="7"/>
        <end position="31"/>
    </location>
</feature>
<dbReference type="SUPFAM" id="SSF53474">
    <property type="entry name" value="alpha/beta-Hydrolases"/>
    <property type="match status" value="1"/>
</dbReference>
<evidence type="ECO:0000256" key="1">
    <source>
        <dbReference type="SAM" id="Phobius"/>
    </source>
</evidence>
<keyword evidence="4" id="KW-1185">Reference proteome</keyword>
<dbReference type="AlphaFoldDB" id="A0A8H4LUF0"/>